<evidence type="ECO:0000259" key="7">
    <source>
        <dbReference type="PROSITE" id="PS51352"/>
    </source>
</evidence>
<dbReference type="NCBIfam" id="NF002854">
    <property type="entry name" value="PRK03147.1"/>
    <property type="match status" value="1"/>
</dbReference>
<dbReference type="GO" id="GO:0016209">
    <property type="term" value="F:antioxidant activity"/>
    <property type="evidence" value="ECO:0007669"/>
    <property type="project" value="InterPro"/>
</dbReference>
<dbReference type="InterPro" id="IPR000866">
    <property type="entry name" value="AhpC/TSA"/>
</dbReference>
<keyword evidence="6" id="KW-0472">Membrane</keyword>
<dbReference type="GO" id="GO:0030313">
    <property type="term" value="C:cell envelope"/>
    <property type="evidence" value="ECO:0007669"/>
    <property type="project" value="UniProtKB-SubCell"/>
</dbReference>
<evidence type="ECO:0000256" key="6">
    <source>
        <dbReference type="SAM" id="Phobius"/>
    </source>
</evidence>
<evidence type="ECO:0000256" key="3">
    <source>
        <dbReference type="ARBA" id="ARBA00022968"/>
    </source>
</evidence>
<keyword evidence="4" id="KW-1015">Disulfide bond</keyword>
<sequence>MNNKRKQVVLFIRGVIASILVLGIGYAIYSNFIKDKGATASTGTNLAPNFILIDLKGNEVNLEDYRGKGVLLNFWATYCPPCEKEMPYLESAYKDYKDKGIEILAVDVGEPRILVDQFVSKKGLSFPVLLDWKGDTADLYKVQTLPITFLINEKGEIVDKITGEMTEEAVRQHLDSIVPK</sequence>
<keyword evidence="3" id="KW-0735">Signal-anchor</keyword>
<keyword evidence="9" id="KW-1185">Reference proteome</keyword>
<dbReference type="STRING" id="33936.AZI98_01285"/>
<reference evidence="8 9" key="1">
    <citation type="submission" date="2016-04" db="EMBL/GenBank/DDBJ databases">
        <title>Draft genome sequence of Aeribacillus pallidus 8m3 from petroleum reservoir.</title>
        <authorList>
            <person name="Poltaraus A.B."/>
            <person name="Nazina T.N."/>
            <person name="Tourova T.P."/>
            <person name="Malakho S.M."/>
            <person name="Korshunova A.V."/>
            <person name="Sokolova D.S."/>
        </authorList>
    </citation>
    <scope>NUCLEOTIDE SEQUENCE [LARGE SCALE GENOMIC DNA]</scope>
    <source>
        <strain evidence="8 9">8m3</strain>
    </source>
</reference>
<comment type="subcellular location">
    <subcellularLocation>
        <location evidence="1">Cell envelope</location>
    </subcellularLocation>
</comment>
<keyword evidence="5" id="KW-0676">Redox-active center</keyword>
<keyword evidence="6" id="KW-1133">Transmembrane helix</keyword>
<dbReference type="InterPro" id="IPR017937">
    <property type="entry name" value="Thioredoxin_CS"/>
</dbReference>
<dbReference type="GO" id="GO:0016491">
    <property type="term" value="F:oxidoreductase activity"/>
    <property type="evidence" value="ECO:0007669"/>
    <property type="project" value="InterPro"/>
</dbReference>
<dbReference type="Proteomes" id="UP000076476">
    <property type="component" value="Unassembled WGS sequence"/>
</dbReference>
<dbReference type="PROSITE" id="PS51352">
    <property type="entry name" value="THIOREDOXIN_2"/>
    <property type="match status" value="1"/>
</dbReference>
<dbReference type="Pfam" id="PF00578">
    <property type="entry name" value="AhpC-TSA"/>
    <property type="match status" value="1"/>
</dbReference>
<dbReference type="InterPro" id="IPR050553">
    <property type="entry name" value="Thioredoxin_ResA/DsbE_sf"/>
</dbReference>
<dbReference type="GO" id="GO:0017004">
    <property type="term" value="P:cytochrome complex assembly"/>
    <property type="evidence" value="ECO:0007669"/>
    <property type="project" value="UniProtKB-KW"/>
</dbReference>
<dbReference type="SUPFAM" id="SSF52833">
    <property type="entry name" value="Thioredoxin-like"/>
    <property type="match status" value="1"/>
</dbReference>
<evidence type="ECO:0000313" key="8">
    <source>
        <dbReference type="EMBL" id="KZN97807.1"/>
    </source>
</evidence>
<evidence type="ECO:0000256" key="5">
    <source>
        <dbReference type="ARBA" id="ARBA00023284"/>
    </source>
</evidence>
<organism evidence="8 9">
    <name type="scientific">Aeribacillus pallidus</name>
    <dbReference type="NCBI Taxonomy" id="33936"/>
    <lineage>
        <taxon>Bacteria</taxon>
        <taxon>Bacillati</taxon>
        <taxon>Bacillota</taxon>
        <taxon>Bacilli</taxon>
        <taxon>Bacillales</taxon>
        <taxon>Bacillaceae</taxon>
        <taxon>Aeribacillus</taxon>
    </lineage>
</organism>
<proteinExistence type="predicted"/>
<keyword evidence="6" id="KW-0812">Transmembrane</keyword>
<feature type="domain" description="Thioredoxin" evidence="7">
    <location>
        <begin position="41"/>
        <end position="179"/>
    </location>
</feature>
<dbReference type="InterPro" id="IPR013766">
    <property type="entry name" value="Thioredoxin_domain"/>
</dbReference>
<name>A0A161ZWH8_9BACI</name>
<gene>
    <name evidence="8" type="ORF">AZI98_01285</name>
</gene>
<dbReference type="Gene3D" id="3.40.30.10">
    <property type="entry name" value="Glutaredoxin"/>
    <property type="match status" value="1"/>
</dbReference>
<dbReference type="EMBL" id="LWBR01000005">
    <property type="protein sequence ID" value="KZN97807.1"/>
    <property type="molecule type" value="Genomic_DNA"/>
</dbReference>
<evidence type="ECO:0000313" key="9">
    <source>
        <dbReference type="Proteomes" id="UP000076476"/>
    </source>
</evidence>
<dbReference type="AlphaFoldDB" id="A0A161ZWH8"/>
<dbReference type="RefSeq" id="WP_063386487.1">
    <property type="nucleotide sequence ID" value="NZ_LWBR01000005.1"/>
</dbReference>
<dbReference type="OrthoDB" id="25753at2"/>
<evidence type="ECO:0000256" key="4">
    <source>
        <dbReference type="ARBA" id="ARBA00023157"/>
    </source>
</evidence>
<evidence type="ECO:0000256" key="2">
    <source>
        <dbReference type="ARBA" id="ARBA00022748"/>
    </source>
</evidence>
<dbReference type="CDD" id="cd02966">
    <property type="entry name" value="TlpA_like_family"/>
    <property type="match status" value="1"/>
</dbReference>
<dbReference type="PANTHER" id="PTHR42852:SF6">
    <property type="entry name" value="THIOL:DISULFIDE INTERCHANGE PROTEIN DSBE"/>
    <property type="match status" value="1"/>
</dbReference>
<dbReference type="InterPro" id="IPR036249">
    <property type="entry name" value="Thioredoxin-like_sf"/>
</dbReference>
<feature type="transmembrane region" description="Helical" evidence="6">
    <location>
        <begin position="7"/>
        <end position="29"/>
    </location>
</feature>
<protein>
    <recommendedName>
        <fullName evidence="7">Thioredoxin domain-containing protein</fullName>
    </recommendedName>
</protein>
<dbReference type="PROSITE" id="PS00194">
    <property type="entry name" value="THIOREDOXIN_1"/>
    <property type="match status" value="1"/>
</dbReference>
<dbReference type="PANTHER" id="PTHR42852">
    <property type="entry name" value="THIOL:DISULFIDE INTERCHANGE PROTEIN DSBE"/>
    <property type="match status" value="1"/>
</dbReference>
<evidence type="ECO:0000256" key="1">
    <source>
        <dbReference type="ARBA" id="ARBA00004196"/>
    </source>
</evidence>
<keyword evidence="2" id="KW-0201">Cytochrome c-type biogenesis</keyword>
<accession>A0A161ZWH8</accession>
<comment type="caution">
    <text evidence="8">The sequence shown here is derived from an EMBL/GenBank/DDBJ whole genome shotgun (WGS) entry which is preliminary data.</text>
</comment>